<organism evidence="3 4">
    <name type="scientific">Sediminicola luteus</name>
    <dbReference type="NCBI Taxonomy" id="319238"/>
    <lineage>
        <taxon>Bacteria</taxon>
        <taxon>Pseudomonadati</taxon>
        <taxon>Bacteroidota</taxon>
        <taxon>Flavobacteriia</taxon>
        <taxon>Flavobacteriales</taxon>
        <taxon>Flavobacteriaceae</taxon>
        <taxon>Sediminicola</taxon>
    </lineage>
</organism>
<dbReference type="InterPro" id="IPR050546">
    <property type="entry name" value="Glycosyl_Hydrlase_16"/>
</dbReference>
<name>A0A2A4G8P4_9FLAO</name>
<dbReference type="InterPro" id="IPR013320">
    <property type="entry name" value="ConA-like_dom_sf"/>
</dbReference>
<dbReference type="RefSeq" id="WP_097440082.1">
    <property type="nucleotide sequence ID" value="NZ_KZ300476.1"/>
</dbReference>
<evidence type="ECO:0000256" key="1">
    <source>
        <dbReference type="ARBA" id="ARBA00006865"/>
    </source>
</evidence>
<proteinExistence type="inferred from homology"/>
<evidence type="ECO:0000259" key="2">
    <source>
        <dbReference type="PROSITE" id="PS51762"/>
    </source>
</evidence>
<dbReference type="AlphaFoldDB" id="A0A2A4G8P4"/>
<protein>
    <submittedName>
        <fullName evidence="3">Glycosyl hydrolase family 16</fullName>
    </submittedName>
</protein>
<dbReference type="PANTHER" id="PTHR10963">
    <property type="entry name" value="GLYCOSYL HYDROLASE-RELATED"/>
    <property type="match status" value="1"/>
</dbReference>
<dbReference type="OrthoDB" id="9809583at2"/>
<dbReference type="PANTHER" id="PTHR10963:SF55">
    <property type="entry name" value="GLYCOSIDE HYDROLASE FAMILY 16 PROTEIN"/>
    <property type="match status" value="1"/>
</dbReference>
<comment type="caution">
    <text evidence="3">The sequence shown here is derived from an EMBL/GenBank/DDBJ whole genome shotgun (WGS) entry which is preliminary data.</text>
</comment>
<comment type="similarity">
    <text evidence="1">Belongs to the glycosyl hydrolase 16 family.</text>
</comment>
<accession>A0A2A4G8P4</accession>
<feature type="domain" description="GH16" evidence="2">
    <location>
        <begin position="25"/>
        <end position="278"/>
    </location>
</feature>
<keyword evidence="4" id="KW-1185">Reference proteome</keyword>
<dbReference type="Proteomes" id="UP000219559">
    <property type="component" value="Unassembled WGS sequence"/>
</dbReference>
<dbReference type="GO" id="GO:0004553">
    <property type="term" value="F:hydrolase activity, hydrolyzing O-glycosyl compounds"/>
    <property type="evidence" value="ECO:0007669"/>
    <property type="project" value="InterPro"/>
</dbReference>
<dbReference type="CDD" id="cd08023">
    <property type="entry name" value="GH16_laminarinase_like"/>
    <property type="match status" value="1"/>
</dbReference>
<dbReference type="PROSITE" id="PS51762">
    <property type="entry name" value="GH16_2"/>
    <property type="match status" value="1"/>
</dbReference>
<sequence>MRQIFNKNYVLLFGLVLPILWSCTDDNANGPSSREYQLVWEDAFDGNAGALPDASKWTYDIGTGQNGWGNQELQYYTDRPENVSLDGKGNLVITAIAETYEGAPFTSARIKTEGIFDQAYGRFEARLKTPYGPGLWPAVWMLGNDIETVGWPQCGEIDIMELRGQEPSKIHGSVHGPGYSAGAAITDSFSLENARFDTEFHVFAVEWGADFIEFFVDDRLYHRVSPETVSGEWVYDHPFFLILNVAVGGTFVGFPSPEGTRFPQQMTVDYVRVFKEVQ</sequence>
<dbReference type="EMBL" id="NBWU01000002">
    <property type="protein sequence ID" value="PCE64803.1"/>
    <property type="molecule type" value="Genomic_DNA"/>
</dbReference>
<gene>
    <name evidence="3" type="ORF">B7P33_06430</name>
</gene>
<dbReference type="Gene3D" id="2.60.120.200">
    <property type="match status" value="1"/>
</dbReference>
<dbReference type="InterPro" id="IPR000757">
    <property type="entry name" value="Beta-glucanase-like"/>
</dbReference>
<dbReference type="Pfam" id="PF00722">
    <property type="entry name" value="Glyco_hydro_16"/>
    <property type="match status" value="1"/>
</dbReference>
<evidence type="ECO:0000313" key="4">
    <source>
        <dbReference type="Proteomes" id="UP000219559"/>
    </source>
</evidence>
<evidence type="ECO:0000313" key="3">
    <source>
        <dbReference type="EMBL" id="PCE64803.1"/>
    </source>
</evidence>
<keyword evidence="3" id="KW-0378">Hydrolase</keyword>
<reference evidence="3 4" key="1">
    <citation type="submission" date="2017-04" db="EMBL/GenBank/DDBJ databases">
        <title>A new member of the family Flavobacteriaceae isolated from ascidians.</title>
        <authorList>
            <person name="Chen L."/>
        </authorList>
    </citation>
    <scope>NUCLEOTIDE SEQUENCE [LARGE SCALE GENOMIC DNA]</scope>
    <source>
        <strain evidence="3 4">HQA918</strain>
    </source>
</reference>
<dbReference type="GO" id="GO:0005975">
    <property type="term" value="P:carbohydrate metabolic process"/>
    <property type="evidence" value="ECO:0007669"/>
    <property type="project" value="InterPro"/>
</dbReference>
<dbReference type="SUPFAM" id="SSF49899">
    <property type="entry name" value="Concanavalin A-like lectins/glucanases"/>
    <property type="match status" value="1"/>
</dbReference>